<evidence type="ECO:0000256" key="6">
    <source>
        <dbReference type="ARBA" id="ARBA00023125"/>
    </source>
</evidence>
<dbReference type="Gene3D" id="3.40.50.300">
    <property type="entry name" value="P-loop containing nucleotide triphosphate hydrolases"/>
    <property type="match status" value="2"/>
</dbReference>
<organism evidence="10">
    <name type="scientific">hydrothermal vent metagenome</name>
    <dbReference type="NCBI Taxonomy" id="652676"/>
    <lineage>
        <taxon>unclassified sequences</taxon>
        <taxon>metagenomes</taxon>
        <taxon>ecological metagenomes</taxon>
    </lineage>
</organism>
<dbReference type="InterPro" id="IPR003395">
    <property type="entry name" value="RecF/RecN/SMC_N"/>
</dbReference>
<dbReference type="InterPro" id="IPR027417">
    <property type="entry name" value="P-loop_NTPase"/>
</dbReference>
<evidence type="ECO:0000256" key="2">
    <source>
        <dbReference type="ARBA" id="ARBA00022490"/>
    </source>
</evidence>
<evidence type="ECO:0000259" key="9">
    <source>
        <dbReference type="Pfam" id="PF02463"/>
    </source>
</evidence>
<feature type="region of interest" description="Disordered" evidence="8">
    <location>
        <begin position="265"/>
        <end position="288"/>
    </location>
</feature>
<dbReference type="Pfam" id="PF02463">
    <property type="entry name" value="SMC_N"/>
    <property type="match status" value="1"/>
</dbReference>
<feature type="coiled-coil region" evidence="7">
    <location>
        <begin position="177"/>
        <end position="218"/>
    </location>
</feature>
<evidence type="ECO:0000256" key="4">
    <source>
        <dbReference type="ARBA" id="ARBA00022840"/>
    </source>
</evidence>
<dbReference type="CDD" id="cd03278">
    <property type="entry name" value="ABC_SMC_barmotin"/>
    <property type="match status" value="1"/>
</dbReference>
<keyword evidence="4" id="KW-0067">ATP-binding</keyword>
<proteinExistence type="inferred from homology"/>
<dbReference type="FunFam" id="3.40.50.300:FF:000901">
    <property type="entry name" value="Chromosome partition protein Smc"/>
    <property type="match status" value="1"/>
</dbReference>
<feature type="coiled-coil region" evidence="7">
    <location>
        <begin position="651"/>
        <end position="685"/>
    </location>
</feature>
<dbReference type="GO" id="GO:0005737">
    <property type="term" value="C:cytoplasm"/>
    <property type="evidence" value="ECO:0007669"/>
    <property type="project" value="UniProtKB-SubCell"/>
</dbReference>
<dbReference type="NCBIfam" id="TIGR02168">
    <property type="entry name" value="SMC_prok_B"/>
    <property type="match status" value="1"/>
</dbReference>
<evidence type="ECO:0000256" key="5">
    <source>
        <dbReference type="ARBA" id="ARBA00023054"/>
    </source>
</evidence>
<feature type="coiled-coil region" evidence="7">
    <location>
        <begin position="811"/>
        <end position="894"/>
    </location>
</feature>
<dbReference type="PIRSF" id="PIRSF005719">
    <property type="entry name" value="SMC"/>
    <property type="match status" value="1"/>
</dbReference>
<feature type="domain" description="RecF/RecN/SMC N-terminal" evidence="9">
    <location>
        <begin position="4"/>
        <end position="1142"/>
    </location>
</feature>
<dbReference type="GO" id="GO:0007062">
    <property type="term" value="P:sister chromatid cohesion"/>
    <property type="evidence" value="ECO:0007669"/>
    <property type="project" value="InterPro"/>
</dbReference>
<dbReference type="InterPro" id="IPR024704">
    <property type="entry name" value="SMC"/>
</dbReference>
<gene>
    <name evidence="10" type="ORF">MNBD_ALPHA12-1731</name>
</gene>
<dbReference type="GO" id="GO:0030261">
    <property type="term" value="P:chromosome condensation"/>
    <property type="evidence" value="ECO:0007669"/>
    <property type="project" value="InterPro"/>
</dbReference>
<dbReference type="GO" id="GO:0016887">
    <property type="term" value="F:ATP hydrolysis activity"/>
    <property type="evidence" value="ECO:0007669"/>
    <property type="project" value="InterPro"/>
</dbReference>
<comment type="subcellular location">
    <subcellularLocation>
        <location evidence="1">Cytoplasm</location>
    </subcellularLocation>
</comment>
<feature type="region of interest" description="Disordered" evidence="8">
    <location>
        <begin position="309"/>
        <end position="337"/>
    </location>
</feature>
<keyword evidence="2" id="KW-0963">Cytoplasm</keyword>
<evidence type="ECO:0000313" key="10">
    <source>
        <dbReference type="EMBL" id="VAW14365.1"/>
    </source>
</evidence>
<name>A0A3B0T7H3_9ZZZZ</name>
<feature type="compositionally biased region" description="Basic and acidic residues" evidence="8">
    <location>
        <begin position="265"/>
        <end position="287"/>
    </location>
</feature>
<feature type="compositionally biased region" description="Basic and acidic residues" evidence="8">
    <location>
        <begin position="309"/>
        <end position="319"/>
    </location>
</feature>
<reference evidence="10" key="1">
    <citation type="submission" date="2018-06" db="EMBL/GenBank/DDBJ databases">
        <authorList>
            <person name="Zhirakovskaya E."/>
        </authorList>
    </citation>
    <scope>NUCLEOTIDE SEQUENCE</scope>
</reference>
<protein>
    <submittedName>
        <fullName evidence="10">Chromosome partition protein smc</fullName>
    </submittedName>
</protein>
<keyword evidence="5 7" id="KW-0175">Coiled coil</keyword>
<evidence type="ECO:0000256" key="7">
    <source>
        <dbReference type="SAM" id="Coils"/>
    </source>
</evidence>
<dbReference type="GO" id="GO:0003677">
    <property type="term" value="F:DNA binding"/>
    <property type="evidence" value="ECO:0007669"/>
    <property type="project" value="UniProtKB-KW"/>
</dbReference>
<accession>A0A3B0T7H3</accession>
<dbReference type="AlphaFoldDB" id="A0A3B0T7H3"/>
<dbReference type="GO" id="GO:0005524">
    <property type="term" value="F:ATP binding"/>
    <property type="evidence" value="ECO:0007669"/>
    <property type="project" value="UniProtKB-KW"/>
</dbReference>
<dbReference type="InterPro" id="IPR011890">
    <property type="entry name" value="SMC_prok"/>
</dbReference>
<dbReference type="SUPFAM" id="SSF52540">
    <property type="entry name" value="P-loop containing nucleoside triphosphate hydrolases"/>
    <property type="match status" value="1"/>
</dbReference>
<evidence type="ECO:0000256" key="8">
    <source>
        <dbReference type="SAM" id="MobiDB-lite"/>
    </source>
</evidence>
<dbReference type="HAMAP" id="MF_01894">
    <property type="entry name" value="Smc_prok"/>
    <property type="match status" value="1"/>
</dbReference>
<dbReference type="EMBL" id="UOEO01000008">
    <property type="protein sequence ID" value="VAW14365.1"/>
    <property type="molecule type" value="Genomic_DNA"/>
</dbReference>
<sequence>MKFQRLRLHGFKSFCDPTDLVLEAGLTGVVGPNGCGKSNLMEAMRWVMGESSYKAMRASGMDDVIFSGSANRPARNSAEVTLVLDNSDRTAPAPLNNADILEVTRRIERESGSVYRVNGREVRARDVQLLFADASTGAHSPALVGQGRIGALIAAKPVRRRALLEEAAGISGLYSRRHEAELRLRGAEQNLERVEDIAAQIENQLASLKRQARLALRYRNISGDIRKTEASLFHGRWIRAQLAEKEATILQGQMVAKLAQATHQEQKTARELESARQSEQPLREKEAASGAAVQRLKILYEQLEAENRRASSRRNELASRQKQVSADIERETELVDESDELLKSCQQEKSSLLAQNQAQQQAAREAGEAALATESALRLAETKTSNASETLAQLRARRAQAQRGANEAAIRARRLEQQINEVDKEGANIAARLEADQTSARLKDEMEAAQHAFKQSEEDVLAAEKLVLEAQGALEAARPELEELESQLTRLKSEAETLARVLNVAGNQLWPAIADQLKVAPGYERALGAALGDDLDASLDSGAPVYWAQTKNANNGPEDGANDPYLPPGAIALSRFVDGAGVLKRRLDQVGVVSSKDGPELMEHLLPGQRLVSESGNLWRWDGLVSKADAPSAAAQRLAQRNRLIEIDTEATQLNQNVAAARLRVSDLRQKRQDAQENQHRLQLQWRNAQRLIAHTQNNLDIAQKQIGDLVTRQSALEEARIRLQSSLSEARAIEKDALGSLSECENETEAADNLTKAQAELQKARLENEQARLRLGNFENARKMRLERIAQLDGEMTNWLRRKQSALARLQTLKTRAEEIAGQLQSLAQSPDQFADKRSELDNQLELVENAHKQAADLLSQAQTRYRQADHDSRTATRELGEARAELARIDERVKGLIFQRRQIEQTIQENLGMRADKTREAAAIKPGEPLGEERAIENRLERLKAERERLGGVNLSAESEMNEIAEKLETMLNDRDDLIAAISKLRTGISSLNKQGRARLNEAFDKVNAHFGDLFISLFGGGEARLIFVESDDPLEAGLEILARPPGKKTQVLSLLSGGEQALTAMALIFAVFLTNPAPICVLDEVDAPLDDANVERFCNLLDNMCLRTKTRFLVITHNPITMSRVSRLFGVTMAERGVSQLVSVDLDRAKEVREAS</sequence>
<keyword evidence="3" id="KW-0547">Nucleotide-binding</keyword>
<keyword evidence="6" id="KW-0238">DNA-binding</keyword>
<evidence type="ECO:0000256" key="3">
    <source>
        <dbReference type="ARBA" id="ARBA00022741"/>
    </source>
</evidence>
<evidence type="ECO:0000256" key="1">
    <source>
        <dbReference type="ARBA" id="ARBA00004496"/>
    </source>
</evidence>
<feature type="coiled-coil region" evidence="7">
    <location>
        <begin position="717"/>
        <end position="782"/>
    </location>
</feature>
<feature type="coiled-coil region" evidence="7">
    <location>
        <begin position="935"/>
        <end position="983"/>
    </location>
</feature>
<dbReference type="PANTHER" id="PTHR43977">
    <property type="entry name" value="STRUCTURAL MAINTENANCE OF CHROMOSOMES PROTEIN 3"/>
    <property type="match status" value="1"/>
</dbReference>